<reference evidence="5" key="1">
    <citation type="submission" date="2022-08" db="EMBL/GenBank/DDBJ databases">
        <title>Novel sulphate-reducing endosymbionts in the free-living metamonad Anaeramoeba.</title>
        <authorList>
            <person name="Jerlstrom-Hultqvist J."/>
            <person name="Cepicka I."/>
            <person name="Gallot-Lavallee L."/>
            <person name="Salas-Leiva D."/>
            <person name="Curtis B.A."/>
            <person name="Zahonova K."/>
            <person name="Pipaliya S."/>
            <person name="Dacks J."/>
            <person name="Roger A.J."/>
        </authorList>
    </citation>
    <scope>NUCLEOTIDE SEQUENCE</scope>
    <source>
        <strain evidence="5">Busselton2</strain>
    </source>
</reference>
<feature type="domain" description="Cell morphogenesis protein N-terminal" evidence="3">
    <location>
        <begin position="64"/>
        <end position="264"/>
    </location>
</feature>
<feature type="region of interest" description="Disordered" evidence="2">
    <location>
        <begin position="1581"/>
        <end position="1607"/>
    </location>
</feature>
<evidence type="ECO:0000313" key="5">
    <source>
        <dbReference type="EMBL" id="KAJ3424495.1"/>
    </source>
</evidence>
<feature type="region of interest" description="Disordered" evidence="2">
    <location>
        <begin position="2285"/>
        <end position="2349"/>
    </location>
</feature>
<feature type="compositionally biased region" description="Low complexity" evidence="2">
    <location>
        <begin position="1581"/>
        <end position="1604"/>
    </location>
</feature>
<proteinExistence type="predicted"/>
<feature type="compositionally biased region" description="Basic residues" evidence="2">
    <location>
        <begin position="273"/>
        <end position="289"/>
    </location>
</feature>
<evidence type="ECO:0000256" key="2">
    <source>
        <dbReference type="SAM" id="MobiDB-lite"/>
    </source>
</evidence>
<feature type="region of interest" description="Disordered" evidence="2">
    <location>
        <begin position="1973"/>
        <end position="1996"/>
    </location>
</feature>
<feature type="compositionally biased region" description="Basic residues" evidence="2">
    <location>
        <begin position="702"/>
        <end position="712"/>
    </location>
</feature>
<evidence type="ECO:0000313" key="6">
    <source>
        <dbReference type="Proteomes" id="UP001146793"/>
    </source>
</evidence>
<dbReference type="InterPro" id="IPR025614">
    <property type="entry name" value="Cell_morpho_N"/>
</dbReference>
<dbReference type="GO" id="GO:0005938">
    <property type="term" value="C:cell cortex"/>
    <property type="evidence" value="ECO:0007669"/>
    <property type="project" value="TreeGrafter"/>
</dbReference>
<organism evidence="5 6">
    <name type="scientific">Anaeramoeba flamelloides</name>
    <dbReference type="NCBI Taxonomy" id="1746091"/>
    <lineage>
        <taxon>Eukaryota</taxon>
        <taxon>Metamonada</taxon>
        <taxon>Anaeramoebidae</taxon>
        <taxon>Anaeramoeba</taxon>
    </lineage>
</organism>
<dbReference type="EMBL" id="JANTQA010000072">
    <property type="protein sequence ID" value="KAJ3424495.1"/>
    <property type="molecule type" value="Genomic_DNA"/>
</dbReference>
<dbReference type="PANTHER" id="PTHR12295">
    <property type="entry name" value="FURRY-RELATED"/>
    <property type="match status" value="1"/>
</dbReference>
<feature type="domain" description="Cell morphogenesis protein N-terminal" evidence="3">
    <location>
        <begin position="290"/>
        <end position="551"/>
    </location>
</feature>
<dbReference type="InterPro" id="IPR025481">
    <property type="entry name" value="Cell_Morphogen_C"/>
</dbReference>
<evidence type="ECO:0000259" key="3">
    <source>
        <dbReference type="Pfam" id="PF14222"/>
    </source>
</evidence>
<dbReference type="GO" id="GO:0000902">
    <property type="term" value="P:cell morphogenesis"/>
    <property type="evidence" value="ECO:0007669"/>
    <property type="project" value="InterPro"/>
</dbReference>
<accession>A0AAV7Y8K5</accession>
<dbReference type="InterPro" id="IPR039867">
    <property type="entry name" value="Furry/Tao3/Mor2"/>
</dbReference>
<evidence type="ECO:0000256" key="1">
    <source>
        <dbReference type="SAM" id="Coils"/>
    </source>
</evidence>
<feature type="region of interest" description="Disordered" evidence="2">
    <location>
        <begin position="263"/>
        <end position="291"/>
    </location>
</feature>
<feature type="region of interest" description="Disordered" evidence="2">
    <location>
        <begin position="2436"/>
        <end position="2458"/>
    </location>
</feature>
<protein>
    <submittedName>
        <fullName evidence="5">Furry-related</fullName>
    </submittedName>
</protein>
<evidence type="ECO:0000259" key="4">
    <source>
        <dbReference type="Pfam" id="PF14225"/>
    </source>
</evidence>
<dbReference type="Pfam" id="PF14222">
    <property type="entry name" value="MOR2-PAG1_N"/>
    <property type="match status" value="2"/>
</dbReference>
<feature type="compositionally biased region" description="Basic residues" evidence="2">
    <location>
        <begin position="2436"/>
        <end position="2453"/>
    </location>
</feature>
<feature type="coiled-coil region" evidence="1">
    <location>
        <begin position="2748"/>
        <end position="2789"/>
    </location>
</feature>
<name>A0AAV7Y8K5_9EUKA</name>
<feature type="compositionally biased region" description="Low complexity" evidence="2">
    <location>
        <begin position="2285"/>
        <end position="2294"/>
    </location>
</feature>
<feature type="compositionally biased region" description="Low complexity" evidence="2">
    <location>
        <begin position="1929"/>
        <end position="1952"/>
    </location>
</feature>
<feature type="region of interest" description="Disordered" evidence="2">
    <location>
        <begin position="696"/>
        <end position="758"/>
    </location>
</feature>
<gene>
    <name evidence="5" type="ORF">M0812_29216</name>
</gene>
<feature type="compositionally biased region" description="Low complexity" evidence="2">
    <location>
        <begin position="1301"/>
        <end position="1323"/>
    </location>
</feature>
<dbReference type="Pfam" id="PF14225">
    <property type="entry name" value="MOR2-PAG1_C"/>
    <property type="match status" value="1"/>
</dbReference>
<comment type="caution">
    <text evidence="5">The sequence shown here is derived from an EMBL/GenBank/DDBJ whole genome shotgun (WGS) entry which is preliminary data.</text>
</comment>
<sequence length="2792" mass="328402">MINLIEFLFIQIVEELLRIKEKKVIPRVVEQLATISLIICVESDFNIKEETNFQTKNEKKTSLIIVQSNIEVIIDRYFKLISVFSQEHLKLVGNKLFGLLNKTQSRRIQYLKAFEYIYLDISTNLGLRTSANFLNVIENFFIKLKSNKKERSVFALSVSKVFQKVVCSQKFENLDYTLWYQNIKPLENIAHELLKSRKEIESGLHLYTAVLSVSNPNELINNFENFLKLIQKFLKDKGKKHITAIECFTNFFGIYLNLKKNDTNEDENESKGKNKNTNKKKKKKKKKNKSKNEKIITLINPILGKIFPIKKKSNYLGDNVSLNYLEKLIKILSDWDLHFVMESIIFKILPPDRNNLQPERLLLGLKLLVSILIENNSQTVTPTAETTTIIQTTTNQTTAKTTVTMKRKIINEKYSSQLIKIIEQNFLQINKCLGNYYIFAKSTSKLKSINENEQKKENYTNLILQTLLKLIPMVYPQPNEICEILSKYILHFDKEISNLSKLILVQIMKNISNLRIQLLNELTNILLLIPIEHSNIMENTLKFITEICNIWYNALINQNEDGDDNDVLLKERLKIIKKIKLKEENQIEKSEIILIMLLGDINVNIRSEAFNCLKILYRLIKKMDLKNNSKNFMKLLLSIKNFTSNNNENSKKNGQGNDQIKRKYKMDQISESKLINFNIFDPLKFKWLNNDDYLENENDNKNKKKKKKRKKEEKHNGGGGEGVVGREEKEEGKEEGKEEDDDEENEEDEEEEIEKEEEEKFNKIKSLLNSKGEIKNNLWLRIYSAIIRIYTILDNNKCLFLYNLTTNKMKEFIIEIPKNYNQRELIKNYNNQIRRWKINNCIYVCCLQPIYLPDRTFIQKFEEMVNLLNEGNREQCKAIIFALSNINANCLEDLIPFFDSYLDKLFSKQDHDHYIYLPSFKTKISDLLKLCWSIISRVSKNTLIISDIIREFFLKLLEYIYKWFLELQEVQFNPETLSIRQNYFFIIKKLFNLHYQYSFQFDSKKAFDYFKLISIWTGIGQRSISGFEKEKKTALDLAKEKCSSSKDQNWWVQTFNLKINVLQINAIKAINALLLKIQIINLYDRKEKLVLHWLKELIYLQFSKPNNFKKLVKFSINNFILSCENNINLIISLCYSNNLLIDSEILYVVFKKILNGQLIIKDHLLIDLFLNALTIHKYSLVLKAMKTLIYKFPLLKNQINIDFINLSKNNSNKLHYFPKLLSKNFSNLSFVISFGLINQYWYLNNNDNNFNKNNNNKKLNFNEFISIEERKKTLLIFLNSFLKIFNNNLFKYNKSLIRAGSNTNSNNNTKKNTKNNSNNVNNKNNHKQDHGSFNTINFIKLIQELFLITMDRILIDSDILARIWGTFSQKIDNLIIILHFLIEISSQFPNKEIIYTSKIIIKYLIHKNENFGKILIAQLQLNQKNNNLFIPINSQFNYKDSFVDCWNKRNILINTSLINVDWFQICKKDKMLLKSQDLRNYANLSKKIIKKKNRRSKGMRKKSKTLKKLPNDFINMINEYQKNNKKMNNNQFENFNQNTLFINNKNNNINDKDDSMSSLTVNRHPSKNNSITTLFTKSNENDILNNNENNHNNNNNNNNNNKGNFKSKKLKNKKANNLIFDDLTNKNKLKSNKKNYIGAFHINLIFLSEIIHEIPKHTLINNLIYLLHSSFVSFDHPSPIVFYHSKLLIENLIINSINNLVANKDLDNNNDNCNENMGGNGSKNNENNSSDNETILIAKKLIKTLRDKNFNTTWINEHRKCNKKIKLKSENILKNLILQIIKTFSKISPQLKKNWSFYALQFAIGIPPDKNLPNNILNLSARSYQIFRILNYNFKSKLIQPIIDSLLYSLAKFLQSFKNINWVCFEIILSLKYLSKKINSLLEFPSLFWSLVSLLKIENQLFFKQILKILIICFNKDLKNPKFNSNRESNMNSNIDINNNSNPNPNSDSNTNELQSNQLSDLFNKSGTIELIESEKGNNNETKKSPKKGTINKSTDSKFLNEKKDSILSADLSFNKLTNSIPKNLENEINSLQNLIIKGITYKNCQREILIILSQLTFLNNPEIIEKDIEKFILTNLITLLPFFINQQNDNKQNNDEKKNMNGCDNFSNNKNSTSIKMIYKSINLIEVFQNIKDLTSKYEFKFISDLLEKYLKNGFESNEKFIEEIRKSIQRTFKFKYNAYIISFYFQMMNNFSDLFFNDLCVILNGFLKGTRLSNRLNSQINENLIDRLLFLSLHDKEKNPQIIPILKFALNGANFNSTKFEIKNEINQWDLILRKNEQRNLLANNANLNNKNQRGRRKGSDRNKEKEAGKEKENKAKKEMENGNDDKKNNENGNNNNNNKKDKKYKNKIIIQKASKSLIEISSKTIRKKNKLRLFNYILPIPSEDNPLSKLFTLRSLLISNEKLLIINNFQDLKKLQNNNFTQFLFNKNTNIKKKKNKTKRIKKNNYKSKSNKKELHQSFVHTKIKRKENFDDINNNDNKRGGIYNGANNIAKVQRDKIKNTKNIFNESNEHCNGTPLTLKEKIDFEKNKIKNQIKKFWFKKVIEKKKFKKEAEKLRIFNFGLKLFKILSSDFKFCLKISRTLIPYENESKNTNKSKSTNENVGCENILLHKPLNIDLYKHNIFKKAYINSKDPNFMKINKILTNLITDDNDKYLNFTKNMKENTSIIEKCRINYFEKQKDTFMKMISLSEFLLSNNNDNNNDDDDDDDDDDKRKIFEIQLCNCLNDQQTELLNFFIQFINLGKMITKITNVLSDKEKNIKNLLETIEEIKQSLKKLKENLMKREKELNI</sequence>
<keyword evidence="1" id="KW-0175">Coiled coil</keyword>
<feature type="domain" description="Cell morphogenesis protein C-terminal" evidence="4">
    <location>
        <begin position="2014"/>
        <end position="2231"/>
    </location>
</feature>
<dbReference type="GO" id="GO:0030427">
    <property type="term" value="C:site of polarized growth"/>
    <property type="evidence" value="ECO:0007669"/>
    <property type="project" value="TreeGrafter"/>
</dbReference>
<feature type="region of interest" description="Disordered" evidence="2">
    <location>
        <begin position="1929"/>
        <end position="1954"/>
    </location>
</feature>
<feature type="compositionally biased region" description="Basic and acidic residues" evidence="2">
    <location>
        <begin position="724"/>
        <end position="736"/>
    </location>
</feature>
<feature type="compositionally biased region" description="Basic and acidic residues" evidence="2">
    <location>
        <begin position="1973"/>
        <end position="1984"/>
    </location>
</feature>
<feature type="region of interest" description="Disordered" evidence="2">
    <location>
        <begin position="1301"/>
        <end position="1328"/>
    </location>
</feature>
<dbReference type="Proteomes" id="UP001146793">
    <property type="component" value="Unassembled WGS sequence"/>
</dbReference>
<feature type="compositionally biased region" description="Acidic residues" evidence="2">
    <location>
        <begin position="737"/>
        <end position="758"/>
    </location>
</feature>
<dbReference type="PANTHER" id="PTHR12295:SF30">
    <property type="entry name" value="PROTEIN FURRY"/>
    <property type="match status" value="1"/>
</dbReference>
<feature type="compositionally biased region" description="Basic and acidic residues" evidence="2">
    <location>
        <begin position="2300"/>
        <end position="2332"/>
    </location>
</feature>